<dbReference type="GeneID" id="27725703"/>
<dbReference type="GO" id="GO:0008061">
    <property type="term" value="F:chitin binding"/>
    <property type="evidence" value="ECO:0007669"/>
    <property type="project" value="UniProtKB-KW"/>
</dbReference>
<feature type="region of interest" description="Disordered" evidence="5">
    <location>
        <begin position="87"/>
        <end position="123"/>
    </location>
</feature>
<accession>A0A084G3L5</accession>
<dbReference type="OMA" id="MWANAYV"/>
<protein>
    <submittedName>
        <fullName evidence="8">LysM domain-containing protein</fullName>
    </submittedName>
</protein>
<evidence type="ECO:0000256" key="5">
    <source>
        <dbReference type="SAM" id="MobiDB-lite"/>
    </source>
</evidence>
<dbReference type="AlphaFoldDB" id="A0A084G3L5"/>
<feature type="domain" description="LysM" evidence="7">
    <location>
        <begin position="131"/>
        <end position="177"/>
    </location>
</feature>
<dbReference type="HOGENOM" id="CLU_010591_8_0_1"/>
<feature type="domain" description="LysM" evidence="7">
    <location>
        <begin position="39"/>
        <end position="84"/>
    </location>
</feature>
<dbReference type="PANTHER" id="PTHR34997">
    <property type="entry name" value="AM15"/>
    <property type="match status" value="1"/>
</dbReference>
<evidence type="ECO:0000256" key="3">
    <source>
        <dbReference type="ARBA" id="ARBA00023026"/>
    </source>
</evidence>
<dbReference type="CDD" id="cd00118">
    <property type="entry name" value="LysM"/>
    <property type="match status" value="5"/>
</dbReference>
<evidence type="ECO:0000256" key="6">
    <source>
        <dbReference type="SAM" id="SignalP"/>
    </source>
</evidence>
<keyword evidence="1" id="KW-0147">Chitin-binding</keyword>
<dbReference type="PROSITE" id="PS51782">
    <property type="entry name" value="LYSM"/>
    <property type="match status" value="5"/>
</dbReference>
<feature type="domain" description="LysM" evidence="7">
    <location>
        <begin position="383"/>
        <end position="429"/>
    </location>
</feature>
<evidence type="ECO:0000256" key="4">
    <source>
        <dbReference type="ARBA" id="ARBA00044955"/>
    </source>
</evidence>
<dbReference type="OrthoDB" id="2281372at2759"/>
<feature type="signal peptide" evidence="6">
    <location>
        <begin position="1"/>
        <end position="19"/>
    </location>
</feature>
<reference evidence="8 9" key="1">
    <citation type="journal article" date="2014" name="Genome Announc.">
        <title>Draft genome sequence of the pathogenic fungus Scedosporium apiospermum.</title>
        <authorList>
            <person name="Vandeputte P."/>
            <person name="Ghamrawi S."/>
            <person name="Rechenmann M."/>
            <person name="Iltis A."/>
            <person name="Giraud S."/>
            <person name="Fleury M."/>
            <person name="Thornton C."/>
            <person name="Delhaes L."/>
            <person name="Meyer W."/>
            <person name="Papon N."/>
            <person name="Bouchara J.P."/>
        </authorList>
    </citation>
    <scope>NUCLEOTIDE SEQUENCE [LARGE SCALE GENOMIC DNA]</scope>
    <source>
        <strain evidence="8 9">IHEM 14462</strain>
    </source>
</reference>
<keyword evidence="3" id="KW-0843">Virulence</keyword>
<feature type="compositionally biased region" description="Low complexity" evidence="5">
    <location>
        <begin position="184"/>
        <end position="194"/>
    </location>
</feature>
<name>A0A084G3L5_PSEDA</name>
<feature type="region of interest" description="Disordered" evidence="5">
    <location>
        <begin position="270"/>
        <end position="293"/>
    </location>
</feature>
<feature type="chain" id="PRO_5001775229" evidence="6">
    <location>
        <begin position="20"/>
        <end position="432"/>
    </location>
</feature>
<keyword evidence="2 6" id="KW-0732">Signal</keyword>
<comment type="similarity">
    <text evidence="4">Belongs to the secreted LysM effector family.</text>
</comment>
<dbReference type="Pfam" id="PF01476">
    <property type="entry name" value="LysM"/>
    <property type="match status" value="4"/>
</dbReference>
<dbReference type="Proteomes" id="UP000028545">
    <property type="component" value="Unassembled WGS sequence"/>
</dbReference>
<keyword evidence="9" id="KW-1185">Reference proteome</keyword>
<organism evidence="8 9">
    <name type="scientific">Pseudallescheria apiosperma</name>
    <name type="common">Scedosporium apiospermum</name>
    <dbReference type="NCBI Taxonomy" id="563466"/>
    <lineage>
        <taxon>Eukaryota</taxon>
        <taxon>Fungi</taxon>
        <taxon>Dikarya</taxon>
        <taxon>Ascomycota</taxon>
        <taxon>Pezizomycotina</taxon>
        <taxon>Sordariomycetes</taxon>
        <taxon>Hypocreomycetidae</taxon>
        <taxon>Microascales</taxon>
        <taxon>Microascaceae</taxon>
        <taxon>Scedosporium</taxon>
    </lineage>
</organism>
<evidence type="ECO:0000313" key="9">
    <source>
        <dbReference type="Proteomes" id="UP000028545"/>
    </source>
</evidence>
<dbReference type="Gene3D" id="3.10.350.10">
    <property type="entry name" value="LysM domain"/>
    <property type="match status" value="5"/>
</dbReference>
<feature type="region of interest" description="Disordered" evidence="5">
    <location>
        <begin position="184"/>
        <end position="206"/>
    </location>
</feature>
<evidence type="ECO:0000256" key="1">
    <source>
        <dbReference type="ARBA" id="ARBA00022669"/>
    </source>
</evidence>
<evidence type="ECO:0000313" key="8">
    <source>
        <dbReference type="EMBL" id="KEZ41927.1"/>
    </source>
</evidence>
<dbReference type="SMART" id="SM00257">
    <property type="entry name" value="LysM"/>
    <property type="match status" value="5"/>
</dbReference>
<dbReference type="RefSeq" id="XP_016641726.1">
    <property type="nucleotide sequence ID" value="XM_016788682.1"/>
</dbReference>
<feature type="domain" description="LysM" evidence="7">
    <location>
        <begin position="302"/>
        <end position="348"/>
    </location>
</feature>
<sequence length="432" mass="45588">MKVSCFVLTTAFWAVLARAEWMVDPPTTADPNTPEDCTWWHIAEASDTCSSISDDYFITEPSFVSYNPSLSSSCDLIQGNSYCVERNWGIPPEEPEPSTTSSAAPSTTTEPGTGVETPSPIQEGMTEDCNDFYFVKAGDSCAMIASSHHISLSDFYDWNPAVKPDCTGLWANVYVCVGTIGGSTPSPTPTSTGPPGNGIETPTPIQEGMTDECEDFYLVQPGDGCAAIASTHGISLSDFYEWNPAVGSDCVGLWANVYVCVGNIGGSPPPTSTVSSTTTTTPGNGITTPTPTQPGMVDDCDTFHFVESGQGCALIAGQYGISLSDFYTWNPTVGENCGGLWANVYVCVSVIGGSPPEPTPTQPGNGITTPTPVLPGMVDDCDVFHKVEAGDGCWDLATAAGISLDDFYAWNPQAAPNCAGLWVGYYVCLSRL</sequence>
<proteinExistence type="inferred from homology"/>
<dbReference type="EMBL" id="JOWA01000105">
    <property type="protein sequence ID" value="KEZ41927.1"/>
    <property type="molecule type" value="Genomic_DNA"/>
</dbReference>
<comment type="caution">
    <text evidence="8">The sequence shown here is derived from an EMBL/GenBank/DDBJ whole genome shotgun (WGS) entry which is preliminary data.</text>
</comment>
<dbReference type="KEGG" id="sapo:SAPIO_CDS6631"/>
<feature type="compositionally biased region" description="Low complexity" evidence="5">
    <location>
        <begin position="272"/>
        <end position="293"/>
    </location>
</feature>
<gene>
    <name evidence="8" type="ORF">SAPIO_CDS6631</name>
</gene>
<evidence type="ECO:0000256" key="2">
    <source>
        <dbReference type="ARBA" id="ARBA00022729"/>
    </source>
</evidence>
<evidence type="ECO:0000259" key="7">
    <source>
        <dbReference type="PROSITE" id="PS51782"/>
    </source>
</evidence>
<dbReference type="InterPro" id="IPR018392">
    <property type="entry name" value="LysM"/>
</dbReference>
<feature type="domain" description="LysM" evidence="7">
    <location>
        <begin position="215"/>
        <end position="261"/>
    </location>
</feature>
<feature type="compositionally biased region" description="Low complexity" evidence="5">
    <location>
        <begin position="97"/>
        <end position="120"/>
    </location>
</feature>
<dbReference type="InterPro" id="IPR036779">
    <property type="entry name" value="LysM_dom_sf"/>
</dbReference>
<dbReference type="InterPro" id="IPR052210">
    <property type="entry name" value="LysM1-like"/>
</dbReference>
<dbReference type="PANTHER" id="PTHR34997:SF2">
    <property type="entry name" value="LYSM DOMAIN-CONTAINING PROTEIN-RELATED"/>
    <property type="match status" value="1"/>
</dbReference>
<dbReference type="SUPFAM" id="SSF54106">
    <property type="entry name" value="LysM domain"/>
    <property type="match status" value="4"/>
</dbReference>
<dbReference type="VEuPathDB" id="FungiDB:SAPIO_CDS6631"/>